<comment type="subunit">
    <text evidence="4">Heterodimer composed of Spt4 and Spt5. Interacts with RNA polymerase (RNAP).</text>
</comment>
<evidence type="ECO:0000259" key="7">
    <source>
        <dbReference type="SMART" id="SM00739"/>
    </source>
</evidence>
<reference evidence="9" key="1">
    <citation type="journal article" date="2009" name="BMC Genomics">
        <title>The complete genome sequence of Staphylothermus marinus reveals differences in sulfur metabolism among heterotrophic Crenarchaeota.</title>
        <authorList>
            <person name="Anderson I.J."/>
            <person name="Dharmarajan L."/>
            <person name="Rodriguez J."/>
            <person name="Hooper S."/>
            <person name="Porat I."/>
            <person name="Ulrich L.E."/>
            <person name="Elkins J.G."/>
            <person name="Mavromatis K."/>
            <person name="Sun H."/>
            <person name="Land M."/>
            <person name="Lapidus A."/>
            <person name="Lucas S."/>
            <person name="Barry K."/>
            <person name="Huber H."/>
            <person name="Zhulin I.B."/>
            <person name="Whitman W.B."/>
            <person name="Mukhopadhyay B."/>
            <person name="Woese C."/>
            <person name="Bristow J."/>
            <person name="Kyrpides N."/>
        </authorList>
    </citation>
    <scope>NUCLEOTIDE SEQUENCE [LARGE SCALE GENOMIC DNA]</scope>
    <source>
        <strain evidence="9">ATCC 43588 / DSM 3639 / JCM 9404 / F1</strain>
    </source>
</reference>
<dbReference type="GO" id="GO:0003746">
    <property type="term" value="F:translation elongation factor activity"/>
    <property type="evidence" value="ECO:0007669"/>
    <property type="project" value="InterPro"/>
</dbReference>
<dbReference type="InterPro" id="IPR006645">
    <property type="entry name" value="NGN-like_dom"/>
</dbReference>
<evidence type="ECO:0000256" key="3">
    <source>
        <dbReference type="ARBA" id="ARBA00023163"/>
    </source>
</evidence>
<keyword evidence="8" id="KW-0687">Ribonucleoprotein</keyword>
<evidence type="ECO:0000313" key="9">
    <source>
        <dbReference type="Proteomes" id="UP000000254"/>
    </source>
</evidence>
<dbReference type="GO" id="GO:0003735">
    <property type="term" value="F:structural constituent of ribosome"/>
    <property type="evidence" value="ECO:0007669"/>
    <property type="project" value="InterPro"/>
</dbReference>
<comment type="similarity">
    <text evidence="4">Belongs to the archaeal Spt5 family.</text>
</comment>
<dbReference type="InterPro" id="IPR014722">
    <property type="entry name" value="Rib_uL2_dom2"/>
</dbReference>
<dbReference type="KEGG" id="smr:Smar_1092"/>
<name>A3DNH9_STAMF</name>
<dbReference type="InterPro" id="IPR036735">
    <property type="entry name" value="NGN_dom_sf"/>
</dbReference>
<comment type="similarity">
    <text evidence="1">Belongs to the SPT5 family.</text>
</comment>
<dbReference type="SUPFAM" id="SSF82679">
    <property type="entry name" value="N-utilization substance G protein NusG, N-terminal domain"/>
    <property type="match status" value="1"/>
</dbReference>
<dbReference type="PROSITE" id="PS01108">
    <property type="entry name" value="RIBOSOMAL_L24"/>
    <property type="match status" value="1"/>
</dbReference>
<dbReference type="GeneID" id="4907411"/>
<comment type="function">
    <text evidence="4">Stimulates transcription elongation.</text>
</comment>
<dbReference type="STRING" id="399550.Smar_1092"/>
<dbReference type="Pfam" id="PF03439">
    <property type="entry name" value="Spt5-NGN"/>
    <property type="match status" value="1"/>
</dbReference>
<evidence type="ECO:0000313" key="8">
    <source>
        <dbReference type="EMBL" id="ABN70189.1"/>
    </source>
</evidence>
<dbReference type="InterPro" id="IPR005824">
    <property type="entry name" value="KOW"/>
</dbReference>
<protein>
    <recommendedName>
        <fullName evidence="4 5">Transcription elongation factor Spt5</fullName>
    </recommendedName>
</protein>
<dbReference type="InterPro" id="IPR008991">
    <property type="entry name" value="Translation_prot_SH3-like_sf"/>
</dbReference>
<dbReference type="InterPro" id="IPR005100">
    <property type="entry name" value="NGN-domain"/>
</dbReference>
<dbReference type="OrthoDB" id="371863at2157"/>
<dbReference type="HOGENOM" id="CLU_113589_0_0_2"/>
<dbReference type="SUPFAM" id="SSF50104">
    <property type="entry name" value="Translation proteins SH3-like domain"/>
    <property type="match status" value="1"/>
</dbReference>
<dbReference type="Pfam" id="PF00467">
    <property type="entry name" value="KOW"/>
    <property type="match status" value="1"/>
</dbReference>
<accession>A3DNH9</accession>
<dbReference type="NCBIfam" id="TIGR00405">
    <property type="entry name" value="KOW_elon_Spt5"/>
    <property type="match status" value="1"/>
</dbReference>
<dbReference type="SMART" id="SM00739">
    <property type="entry name" value="KOW"/>
    <property type="match status" value="1"/>
</dbReference>
<dbReference type="EMBL" id="CP000575">
    <property type="protein sequence ID" value="ABN70189.1"/>
    <property type="molecule type" value="Genomic_DNA"/>
</dbReference>
<feature type="domain" description="KOW" evidence="7">
    <location>
        <begin position="100"/>
        <end position="127"/>
    </location>
</feature>
<keyword evidence="3 4" id="KW-0804">Transcription</keyword>
<keyword evidence="2 4" id="KW-0805">Transcription regulation</keyword>
<evidence type="ECO:0000259" key="6">
    <source>
        <dbReference type="SMART" id="SM00738"/>
    </source>
</evidence>
<sequence>MSIRRKTSFYAIRTTMGREIDVALVIESRIMDLVKQNRDPGVKAVFVPPGVRGYVFLETSRLASIYRLISELKYVKSGQPIKVSLDEVGRLVKPKPVIEMIKEGDIVEIVRGPFRGMKAQVISIDRNKNMVVLSILEAAFNVPITVPGDYVKPSRKSGV</sequence>
<dbReference type="CDD" id="cd06091">
    <property type="entry name" value="KOW_NusG"/>
    <property type="match status" value="1"/>
</dbReference>
<evidence type="ECO:0000256" key="2">
    <source>
        <dbReference type="ARBA" id="ARBA00023015"/>
    </source>
</evidence>
<dbReference type="InterPro" id="IPR011590">
    <property type="entry name" value="Spt5_arc"/>
</dbReference>
<dbReference type="Gene3D" id="2.30.30.30">
    <property type="match status" value="1"/>
</dbReference>
<keyword evidence="8" id="KW-0689">Ribosomal protein</keyword>
<dbReference type="RefSeq" id="WP_011839380.1">
    <property type="nucleotide sequence ID" value="NC_009033.1"/>
</dbReference>
<keyword evidence="9" id="KW-1185">Reference proteome</keyword>
<evidence type="ECO:0000256" key="1">
    <source>
        <dbReference type="ARBA" id="ARBA00006956"/>
    </source>
</evidence>
<proteinExistence type="inferred from homology"/>
<organism evidence="8 9">
    <name type="scientific">Staphylothermus marinus (strain ATCC 43588 / DSM 3639 / JCM 9404 / F1)</name>
    <dbReference type="NCBI Taxonomy" id="399550"/>
    <lineage>
        <taxon>Archaea</taxon>
        <taxon>Thermoproteota</taxon>
        <taxon>Thermoprotei</taxon>
        <taxon>Desulfurococcales</taxon>
        <taxon>Desulfurococcaceae</taxon>
        <taxon>Staphylothermus</taxon>
    </lineage>
</organism>
<dbReference type="Gene3D" id="3.30.70.940">
    <property type="entry name" value="NusG, N-terminal domain"/>
    <property type="match status" value="1"/>
</dbReference>
<dbReference type="GO" id="GO:0005840">
    <property type="term" value="C:ribosome"/>
    <property type="evidence" value="ECO:0007669"/>
    <property type="project" value="UniProtKB-KW"/>
</dbReference>
<dbReference type="Proteomes" id="UP000000254">
    <property type="component" value="Chromosome"/>
</dbReference>
<feature type="domain" description="NusG-like N-terminal" evidence="6">
    <location>
        <begin position="6"/>
        <end position="95"/>
    </location>
</feature>
<gene>
    <name evidence="4" type="primary">spt5</name>
    <name evidence="8" type="ordered locus">Smar_1092</name>
</gene>
<evidence type="ECO:0000256" key="4">
    <source>
        <dbReference type="HAMAP-Rule" id="MF_00950"/>
    </source>
</evidence>
<evidence type="ECO:0000256" key="5">
    <source>
        <dbReference type="NCBIfam" id="TIGR00405"/>
    </source>
</evidence>
<dbReference type="eggNOG" id="arCOG01920">
    <property type="taxonomic scope" value="Archaea"/>
</dbReference>
<dbReference type="HAMAP" id="MF_00950">
    <property type="entry name" value="Spt5_arch"/>
    <property type="match status" value="1"/>
</dbReference>
<dbReference type="AlphaFoldDB" id="A3DNH9"/>
<dbReference type="GO" id="GO:0006355">
    <property type="term" value="P:regulation of DNA-templated transcription"/>
    <property type="evidence" value="ECO:0007669"/>
    <property type="project" value="UniProtKB-UniRule"/>
</dbReference>
<dbReference type="InterPro" id="IPR005825">
    <property type="entry name" value="Ribosomal_uL24_CS"/>
</dbReference>
<dbReference type="SMART" id="SM00738">
    <property type="entry name" value="NGN"/>
    <property type="match status" value="1"/>
</dbReference>
<reference evidence="8 9" key="2">
    <citation type="journal article" date="2009" name="Stand. Genomic Sci.">
        <title>Complete genome sequence of Staphylothermus marinus Stetter and Fiala 1986 type strain F1.</title>
        <authorList>
            <person name="Anderson I.J."/>
            <person name="Sun H."/>
            <person name="Lapidus A."/>
            <person name="Copeland A."/>
            <person name="Glavina Del Rio T."/>
            <person name="Tice H."/>
            <person name="Dalin E."/>
            <person name="Lucas S."/>
            <person name="Barry K."/>
            <person name="Land M."/>
            <person name="Richardson P."/>
            <person name="Huber H."/>
            <person name="Kyrpides N.C."/>
        </authorList>
    </citation>
    <scope>NUCLEOTIDE SEQUENCE [LARGE SCALE GENOMIC DNA]</scope>
    <source>
        <strain evidence="9">ATCC 43588 / DSM 3639 / JCM 9404 / F1</strain>
    </source>
</reference>
<dbReference type="GO" id="GO:0006354">
    <property type="term" value="P:DNA-templated transcription elongation"/>
    <property type="evidence" value="ECO:0007669"/>
    <property type="project" value="InterPro"/>
</dbReference>